<reference evidence="2" key="1">
    <citation type="submission" date="2020-06" db="EMBL/GenBank/DDBJ databases">
        <title>Legume-microbial interactions unlock mineral nutrients during tropical forest succession.</title>
        <authorList>
            <person name="Epihov D.Z."/>
        </authorList>
    </citation>
    <scope>NUCLEOTIDE SEQUENCE [LARGE SCALE GENOMIC DNA]</scope>
    <source>
        <strain evidence="2">Pan2503</strain>
    </source>
</reference>
<proteinExistence type="predicted"/>
<evidence type="ECO:0000313" key="2">
    <source>
        <dbReference type="EMBL" id="MBA0083824.1"/>
    </source>
</evidence>
<feature type="region of interest" description="Disordered" evidence="1">
    <location>
        <begin position="1"/>
        <end position="33"/>
    </location>
</feature>
<dbReference type="Gene3D" id="3.90.70.10">
    <property type="entry name" value="Cysteine proteinases"/>
    <property type="match status" value="1"/>
</dbReference>
<evidence type="ECO:0000313" key="3">
    <source>
        <dbReference type="Proteomes" id="UP000567293"/>
    </source>
</evidence>
<gene>
    <name evidence="2" type="ORF">HRJ53_02410</name>
</gene>
<evidence type="ECO:0008006" key="4">
    <source>
        <dbReference type="Google" id="ProtNLM"/>
    </source>
</evidence>
<comment type="caution">
    <text evidence="2">The sequence shown here is derived from an EMBL/GenBank/DDBJ whole genome shotgun (WGS) entry which is preliminary data.</text>
</comment>
<sequence length="209" mass="22486">MNRFGKGYRPDPPSRRTQKPSRHLLGSAPAIPPSATLESFEAPIMDQGQTGSCTGHGTAQALFTSYAAHGSVLPFVPSPAGIYTVTRVMERDINTTPLRDDGAMPSDVMAGISKWGIRPMGERPPDGRFSDVDPVTVNAEPSVFQLASDALRLETGEYRIDMAESDWWDQVCAAIATNCVVGIGVFVDTAFEDWDPAKGPMTSVNLSDP</sequence>
<keyword evidence="3" id="KW-1185">Reference proteome</keyword>
<organism evidence="2 3">
    <name type="scientific">Candidatus Acidiferrum panamense</name>
    <dbReference type="NCBI Taxonomy" id="2741543"/>
    <lineage>
        <taxon>Bacteria</taxon>
        <taxon>Pseudomonadati</taxon>
        <taxon>Acidobacteriota</taxon>
        <taxon>Terriglobia</taxon>
        <taxon>Candidatus Acidiferrales</taxon>
        <taxon>Candidatus Acidiferrum</taxon>
    </lineage>
</organism>
<protein>
    <recommendedName>
        <fullName evidence="4">Peptidase C1A papain C-terminal domain-containing protein</fullName>
    </recommendedName>
</protein>
<dbReference type="EMBL" id="JACDQQ010000245">
    <property type="protein sequence ID" value="MBA0083824.1"/>
    <property type="molecule type" value="Genomic_DNA"/>
</dbReference>
<name>A0A7V8NM19_9BACT</name>
<dbReference type="Proteomes" id="UP000567293">
    <property type="component" value="Unassembled WGS sequence"/>
</dbReference>
<dbReference type="AlphaFoldDB" id="A0A7V8NM19"/>
<dbReference type="SUPFAM" id="SSF54001">
    <property type="entry name" value="Cysteine proteinases"/>
    <property type="match status" value="1"/>
</dbReference>
<feature type="non-terminal residue" evidence="2">
    <location>
        <position position="209"/>
    </location>
</feature>
<accession>A0A7V8NM19</accession>
<dbReference type="InterPro" id="IPR038765">
    <property type="entry name" value="Papain-like_cys_pep_sf"/>
</dbReference>
<evidence type="ECO:0000256" key="1">
    <source>
        <dbReference type="SAM" id="MobiDB-lite"/>
    </source>
</evidence>